<dbReference type="Proteomes" id="UP000640489">
    <property type="component" value="Unassembled WGS sequence"/>
</dbReference>
<organism evidence="2 3">
    <name type="scientific">Nocardioides islandensis</name>
    <dbReference type="NCBI Taxonomy" id="433663"/>
    <lineage>
        <taxon>Bacteria</taxon>
        <taxon>Bacillati</taxon>
        <taxon>Actinomycetota</taxon>
        <taxon>Actinomycetes</taxon>
        <taxon>Propionibacteriales</taxon>
        <taxon>Nocardioidaceae</taxon>
        <taxon>Nocardioides</taxon>
    </lineage>
</organism>
<keyword evidence="3" id="KW-1185">Reference proteome</keyword>
<name>A0A930VDA9_9ACTN</name>
<comment type="caution">
    <text evidence="2">The sequence shown here is derived from an EMBL/GenBank/DDBJ whole genome shotgun (WGS) entry which is preliminary data.</text>
</comment>
<accession>A0A930VDA9</accession>
<evidence type="ECO:0000259" key="1">
    <source>
        <dbReference type="Pfam" id="PF18029"/>
    </source>
</evidence>
<dbReference type="PANTHER" id="PTHR35908">
    <property type="entry name" value="HYPOTHETICAL FUSION PROTEIN"/>
    <property type="match status" value="1"/>
</dbReference>
<proteinExistence type="predicted"/>
<protein>
    <submittedName>
        <fullName evidence="2">VOC family protein</fullName>
    </submittedName>
</protein>
<dbReference type="InterPro" id="IPR029068">
    <property type="entry name" value="Glyas_Bleomycin-R_OHBP_Dase"/>
</dbReference>
<dbReference type="EMBL" id="JADKPN010000002">
    <property type="protein sequence ID" value="MBF4762893.1"/>
    <property type="molecule type" value="Genomic_DNA"/>
</dbReference>
<reference evidence="2" key="1">
    <citation type="submission" date="2020-11" db="EMBL/GenBank/DDBJ databases">
        <title>Nocardioides sp. nov., isolated from Soil of Cynanchum wilfordii Hemsley rhizosphere.</title>
        <authorList>
            <person name="Lee J.-S."/>
            <person name="Suh M.K."/>
            <person name="Kim J.-S."/>
        </authorList>
    </citation>
    <scope>NUCLEOTIDE SEQUENCE</scope>
    <source>
        <strain evidence="2">KCTC 19275</strain>
    </source>
</reference>
<gene>
    <name evidence="2" type="ORF">ISU07_07115</name>
</gene>
<dbReference type="CDD" id="cd06587">
    <property type="entry name" value="VOC"/>
    <property type="match status" value="1"/>
</dbReference>
<dbReference type="RefSeq" id="WP_194706057.1">
    <property type="nucleotide sequence ID" value="NZ_JADKPN010000002.1"/>
</dbReference>
<evidence type="ECO:0000313" key="2">
    <source>
        <dbReference type="EMBL" id="MBF4762893.1"/>
    </source>
</evidence>
<dbReference type="PANTHER" id="PTHR35908:SF1">
    <property type="entry name" value="CONSERVED PROTEIN"/>
    <property type="match status" value="1"/>
</dbReference>
<dbReference type="InterPro" id="IPR041581">
    <property type="entry name" value="Glyoxalase_6"/>
</dbReference>
<dbReference type="Pfam" id="PF18029">
    <property type="entry name" value="Glyoxalase_6"/>
    <property type="match status" value="1"/>
</dbReference>
<dbReference type="AlphaFoldDB" id="A0A930VDA9"/>
<dbReference type="SUPFAM" id="SSF54593">
    <property type="entry name" value="Glyoxalase/Bleomycin resistance protein/Dihydroxybiphenyl dioxygenase"/>
    <property type="match status" value="1"/>
</dbReference>
<dbReference type="Gene3D" id="3.10.180.10">
    <property type="entry name" value="2,3-Dihydroxybiphenyl 1,2-Dioxygenase, domain 1"/>
    <property type="match status" value="1"/>
</dbReference>
<evidence type="ECO:0000313" key="3">
    <source>
        <dbReference type="Proteomes" id="UP000640489"/>
    </source>
</evidence>
<feature type="domain" description="Glyoxalase-like" evidence="1">
    <location>
        <begin position="7"/>
        <end position="145"/>
    </location>
</feature>
<sequence length="145" mass="16345">MTTRWSLTFDCHDAEAMARFWTVALGYQDSPPPEGWVTWEAWLEHFGVPEEEWGDGASLQDPHGVLPKISFLKVPEPKTAKNRLHIDLQVSGGRHLDADKRTERIEEFAALLVEAGGSVAYRSMQDDHLDHITMADPEGNEFCVV</sequence>